<reference evidence="1" key="1">
    <citation type="submission" date="2021-02" db="EMBL/GenBank/DDBJ databases">
        <authorList>
            <person name="Nowell W R."/>
        </authorList>
    </citation>
    <scope>NUCLEOTIDE SEQUENCE</scope>
</reference>
<evidence type="ECO:0000313" key="3">
    <source>
        <dbReference type="Proteomes" id="UP000663832"/>
    </source>
</evidence>
<dbReference type="Proteomes" id="UP000663877">
    <property type="component" value="Unassembled WGS sequence"/>
</dbReference>
<gene>
    <name evidence="1" type="ORF">BJG266_LOCUS33610</name>
    <name evidence="2" type="ORF">QVE165_LOCUS50780</name>
</gene>
<evidence type="ECO:0000313" key="4">
    <source>
        <dbReference type="Proteomes" id="UP000663877"/>
    </source>
</evidence>
<keyword evidence="3" id="KW-1185">Reference proteome</keyword>
<dbReference type="AlphaFoldDB" id="A0A815FGR4"/>
<accession>A0A815FGR4</accession>
<sequence length="201" mass="22556">MANPQENLFVDANIGEESGELENNKAINETLCVLETQPSDTNIGPINLPRNISTPEKTVEFTFGVATPTPTGVSPFNYHEIHQPSEEGNKVGHVADVNDQNIPPLKRIKRKPKGIPLDIPEEKQEPDKPAKYISKIPENSTEFEYDQTIIPIDVSQLDKYAKQIDKGNFGTVYSVNIKNPREIRMAVKVRNLFISFHFSTV</sequence>
<comment type="caution">
    <text evidence="1">The sequence shown here is derived from an EMBL/GenBank/DDBJ whole genome shotgun (WGS) entry which is preliminary data.</text>
</comment>
<proteinExistence type="predicted"/>
<name>A0A815FGR4_9BILA</name>
<dbReference type="EMBL" id="CAJNOI010000663">
    <property type="protein sequence ID" value="CAF1325907.1"/>
    <property type="molecule type" value="Genomic_DNA"/>
</dbReference>
<protein>
    <submittedName>
        <fullName evidence="1">Uncharacterized protein</fullName>
    </submittedName>
</protein>
<organism evidence="1 4">
    <name type="scientific">Adineta steineri</name>
    <dbReference type="NCBI Taxonomy" id="433720"/>
    <lineage>
        <taxon>Eukaryota</taxon>
        <taxon>Metazoa</taxon>
        <taxon>Spiralia</taxon>
        <taxon>Gnathifera</taxon>
        <taxon>Rotifera</taxon>
        <taxon>Eurotatoria</taxon>
        <taxon>Bdelloidea</taxon>
        <taxon>Adinetida</taxon>
        <taxon>Adinetidae</taxon>
        <taxon>Adineta</taxon>
    </lineage>
</organism>
<dbReference type="EMBL" id="CAJNOM010001030">
    <property type="protein sequence ID" value="CAF1587149.1"/>
    <property type="molecule type" value="Genomic_DNA"/>
</dbReference>
<evidence type="ECO:0000313" key="1">
    <source>
        <dbReference type="EMBL" id="CAF1325907.1"/>
    </source>
</evidence>
<dbReference type="Proteomes" id="UP000663832">
    <property type="component" value="Unassembled WGS sequence"/>
</dbReference>
<evidence type="ECO:0000313" key="2">
    <source>
        <dbReference type="EMBL" id="CAF1587149.1"/>
    </source>
</evidence>